<evidence type="ECO:0000313" key="3">
    <source>
        <dbReference type="EMBL" id="KIV82627.1"/>
    </source>
</evidence>
<dbReference type="Pfam" id="PF00856">
    <property type="entry name" value="SET"/>
    <property type="match status" value="1"/>
</dbReference>
<dbReference type="PROSITE" id="PS50280">
    <property type="entry name" value="SET"/>
    <property type="match status" value="1"/>
</dbReference>
<dbReference type="CDD" id="cd20071">
    <property type="entry name" value="SET_SMYD"/>
    <property type="match status" value="1"/>
</dbReference>
<dbReference type="EMBL" id="KN846952">
    <property type="protein sequence ID" value="KIV82627.1"/>
    <property type="molecule type" value="Genomic_DNA"/>
</dbReference>
<dbReference type="Gene3D" id="2.170.270.10">
    <property type="entry name" value="SET domain"/>
    <property type="match status" value="1"/>
</dbReference>
<dbReference type="InterPro" id="IPR001214">
    <property type="entry name" value="SET_dom"/>
</dbReference>
<dbReference type="Proteomes" id="UP000053599">
    <property type="component" value="Unassembled WGS sequence"/>
</dbReference>
<dbReference type="PANTHER" id="PTHR47332">
    <property type="entry name" value="SET DOMAIN-CONTAINING PROTEIN 5"/>
    <property type="match status" value="1"/>
</dbReference>
<sequence length="390" mass="44436">MKKDRSKRKKPHGQTLSSTIEPINRAVDETTIIPQLAELTLSEKTSIETEHSEHSIGLPTIHGQAEALVQTALPGDNDSAPDTSPQDTLLEVISTPDRGLAVFTTRKIKAGTLILVETPLITLDKHEEDDHAAIEREFSRLPRPSQKQYLKLFDAQKSRMTLIVSIYYSNCYNCESFKSQGKGGSALGLFASRFNHSCVPNAQFCYDERTNEMRFHAIRDIPRGKEVTSNYDKVVFESRAKRQRKQQIYYGFVCRCEACEPKTEFWARSDERRQAMYDAFRAVQACEHQFSAGNASNEQNTQQPVVDEALTALRKLEELLLKESLVGVPLANTYRSMAKWVERKHDAEQIRNWKKKEMQACIIGFGHDAPRTKEIEEMLVDLDTVIRQQP</sequence>
<dbReference type="SMART" id="SM00317">
    <property type="entry name" value="SET"/>
    <property type="match status" value="1"/>
</dbReference>
<dbReference type="PANTHER" id="PTHR47332:SF2">
    <property type="entry name" value="SET-6"/>
    <property type="match status" value="1"/>
</dbReference>
<dbReference type="HOGENOM" id="CLU_028281_1_1_1"/>
<proteinExistence type="predicted"/>
<accession>A0A0D1YID1</accession>
<dbReference type="STRING" id="1016849.A0A0D1YID1"/>
<reference evidence="3 4" key="1">
    <citation type="submission" date="2015-01" db="EMBL/GenBank/DDBJ databases">
        <title>The Genome Sequence of Exophiala sideris CBS121828.</title>
        <authorList>
            <consortium name="The Broad Institute Genomics Platform"/>
            <person name="Cuomo C."/>
            <person name="de Hoog S."/>
            <person name="Gorbushina A."/>
            <person name="Stielow B."/>
            <person name="Teixiera M."/>
            <person name="Abouelleil A."/>
            <person name="Chapman S.B."/>
            <person name="Priest M."/>
            <person name="Young S.K."/>
            <person name="Wortman J."/>
            <person name="Nusbaum C."/>
            <person name="Birren B."/>
        </authorList>
    </citation>
    <scope>NUCLEOTIDE SEQUENCE [LARGE SCALE GENOMIC DNA]</scope>
    <source>
        <strain evidence="3 4">CBS 121828</strain>
    </source>
</reference>
<feature type="region of interest" description="Disordered" evidence="1">
    <location>
        <begin position="1"/>
        <end position="20"/>
    </location>
</feature>
<organism evidence="3 4">
    <name type="scientific">Exophiala sideris</name>
    <dbReference type="NCBI Taxonomy" id="1016849"/>
    <lineage>
        <taxon>Eukaryota</taxon>
        <taxon>Fungi</taxon>
        <taxon>Dikarya</taxon>
        <taxon>Ascomycota</taxon>
        <taxon>Pezizomycotina</taxon>
        <taxon>Eurotiomycetes</taxon>
        <taxon>Chaetothyriomycetidae</taxon>
        <taxon>Chaetothyriales</taxon>
        <taxon>Herpotrichiellaceae</taxon>
        <taxon>Exophiala</taxon>
    </lineage>
</organism>
<feature type="domain" description="SET" evidence="2">
    <location>
        <begin position="88"/>
        <end position="232"/>
    </location>
</feature>
<dbReference type="InterPro" id="IPR053185">
    <property type="entry name" value="SET_domain_protein"/>
</dbReference>
<evidence type="ECO:0000259" key="2">
    <source>
        <dbReference type="PROSITE" id="PS50280"/>
    </source>
</evidence>
<evidence type="ECO:0000256" key="1">
    <source>
        <dbReference type="SAM" id="MobiDB-lite"/>
    </source>
</evidence>
<dbReference type="InterPro" id="IPR046341">
    <property type="entry name" value="SET_dom_sf"/>
</dbReference>
<protein>
    <recommendedName>
        <fullName evidence="2">SET domain-containing protein</fullName>
    </recommendedName>
</protein>
<dbReference type="OrthoDB" id="265717at2759"/>
<feature type="compositionally biased region" description="Basic residues" evidence="1">
    <location>
        <begin position="1"/>
        <end position="12"/>
    </location>
</feature>
<dbReference type="AlphaFoldDB" id="A0A0D1YID1"/>
<gene>
    <name evidence="3" type="ORF">PV11_04724</name>
</gene>
<evidence type="ECO:0000313" key="4">
    <source>
        <dbReference type="Proteomes" id="UP000053599"/>
    </source>
</evidence>
<dbReference type="SUPFAM" id="SSF82199">
    <property type="entry name" value="SET domain"/>
    <property type="match status" value="1"/>
</dbReference>
<name>A0A0D1YID1_9EURO</name>